<gene>
    <name evidence="3" type="ORF">SAMN05192573_113139</name>
</gene>
<evidence type="ECO:0000256" key="1">
    <source>
        <dbReference type="SAM" id="SignalP"/>
    </source>
</evidence>
<evidence type="ECO:0000313" key="4">
    <source>
        <dbReference type="Proteomes" id="UP000199705"/>
    </source>
</evidence>
<dbReference type="STRING" id="551996.SAMN05192573_113139"/>
<dbReference type="RefSeq" id="WP_091172246.1">
    <property type="nucleotide sequence ID" value="NZ_FNCG01000013.1"/>
</dbReference>
<dbReference type="SMART" id="SM00710">
    <property type="entry name" value="PbH1"/>
    <property type="match status" value="6"/>
</dbReference>
<dbReference type="Gene3D" id="2.160.20.10">
    <property type="entry name" value="Single-stranded right-handed beta-helix, Pectin lyase-like"/>
    <property type="match status" value="1"/>
</dbReference>
<dbReference type="InterPro" id="IPR011050">
    <property type="entry name" value="Pectin_lyase_fold/virulence"/>
</dbReference>
<dbReference type="Proteomes" id="UP000199705">
    <property type="component" value="Unassembled WGS sequence"/>
</dbReference>
<name>A0A1G8G1X8_9SPHI</name>
<dbReference type="AlphaFoldDB" id="A0A1G8G1X8"/>
<feature type="domain" description="Right handed beta helix" evidence="2">
    <location>
        <begin position="237"/>
        <end position="395"/>
    </location>
</feature>
<organism evidence="3 4">
    <name type="scientific">Mucilaginibacter gossypii</name>
    <dbReference type="NCBI Taxonomy" id="551996"/>
    <lineage>
        <taxon>Bacteria</taxon>
        <taxon>Pseudomonadati</taxon>
        <taxon>Bacteroidota</taxon>
        <taxon>Sphingobacteriia</taxon>
        <taxon>Sphingobacteriales</taxon>
        <taxon>Sphingobacteriaceae</taxon>
        <taxon>Mucilaginibacter</taxon>
    </lineage>
</organism>
<dbReference type="NCBIfam" id="NF041518">
    <property type="entry name" value="choice_anch_Q"/>
    <property type="match status" value="1"/>
</dbReference>
<evidence type="ECO:0000313" key="3">
    <source>
        <dbReference type="EMBL" id="SDH88387.1"/>
    </source>
</evidence>
<dbReference type="SUPFAM" id="SSF51126">
    <property type="entry name" value="Pectin lyase-like"/>
    <property type="match status" value="1"/>
</dbReference>
<feature type="signal peptide" evidence="1">
    <location>
        <begin position="1"/>
        <end position="21"/>
    </location>
</feature>
<dbReference type="EMBL" id="FNCG01000013">
    <property type="protein sequence ID" value="SDH88387.1"/>
    <property type="molecule type" value="Genomic_DNA"/>
</dbReference>
<evidence type="ECO:0000259" key="2">
    <source>
        <dbReference type="Pfam" id="PF13229"/>
    </source>
</evidence>
<proteinExistence type="predicted"/>
<dbReference type="InterPro" id="IPR012334">
    <property type="entry name" value="Pectin_lyas_fold"/>
</dbReference>
<feature type="chain" id="PRO_5011741484" evidence="1">
    <location>
        <begin position="22"/>
        <end position="459"/>
    </location>
</feature>
<sequence length="459" mass="49064">MGNNNYLLSMIAGMLVISCFACSKSINKIETPASSIPEQNGKLQSLKTKPVTTYTYTVKTTEWMVDGTNIPAGAIIYIPAGERGALLLKNFKGTAAAPILIVNQGGRVSFTTETTASYAFKTQNCQYFKVMGNGVSSIKYGFDMNGGNIGMTMDYLSSDFEIANVEVRNSGFAGIMAKTDPTCDAATWRGNFTMSNVIIHDNYVHKTGGEGLYIGNSFYQNGVSTSCGTVLPHDVVNARIYKNLVDSTGAEGIQVGSATSGCMIYSNTVKNPGISPFASYQNNGIQIGEGTGGQCYNNLVKNAPGNGIIVLGLGDNQVFNNYIIDSKAYGIFADSRYTPGPNFQFINNTIVGSVLGGIKLNSETIPMNTVINNAIIQSASVQPIILKSTSVKLTESNNYVNTDVSVCGFVNYNGDDFHLQPSSPLIDQGANVLSYGIKFDFYNAVRPSGTAFDIGATEY</sequence>
<accession>A0A1G8G1X8</accession>
<dbReference type="InterPro" id="IPR006626">
    <property type="entry name" value="PbH1"/>
</dbReference>
<protein>
    <submittedName>
        <fullName evidence="3">Right handed beta helix region</fullName>
    </submittedName>
</protein>
<keyword evidence="1" id="KW-0732">Signal</keyword>
<keyword evidence="4" id="KW-1185">Reference proteome</keyword>
<dbReference type="InterPro" id="IPR039448">
    <property type="entry name" value="Beta_helix"/>
</dbReference>
<reference evidence="4" key="1">
    <citation type="submission" date="2016-10" db="EMBL/GenBank/DDBJ databases">
        <authorList>
            <person name="Varghese N."/>
            <person name="Submissions S."/>
        </authorList>
    </citation>
    <scope>NUCLEOTIDE SEQUENCE [LARGE SCALE GENOMIC DNA]</scope>
    <source>
        <strain evidence="4">Gh-67</strain>
    </source>
</reference>
<dbReference type="InterPro" id="IPR059226">
    <property type="entry name" value="Choice_anch_Q_dom"/>
</dbReference>
<dbReference type="Pfam" id="PF13229">
    <property type="entry name" value="Beta_helix"/>
    <property type="match status" value="1"/>
</dbReference>